<dbReference type="EMBL" id="BLXT01000311">
    <property type="protein sequence ID" value="GFN75937.1"/>
    <property type="molecule type" value="Genomic_DNA"/>
</dbReference>
<feature type="region of interest" description="Disordered" evidence="1">
    <location>
        <begin position="50"/>
        <end position="73"/>
    </location>
</feature>
<protein>
    <submittedName>
        <fullName evidence="2">Uncharacterized protein</fullName>
    </submittedName>
</protein>
<comment type="caution">
    <text evidence="2">The sequence shown here is derived from an EMBL/GenBank/DDBJ whole genome shotgun (WGS) entry which is preliminary data.</text>
</comment>
<accession>A0AAV3Y104</accession>
<organism evidence="2 3">
    <name type="scientific">Plakobranchus ocellatus</name>
    <dbReference type="NCBI Taxonomy" id="259542"/>
    <lineage>
        <taxon>Eukaryota</taxon>
        <taxon>Metazoa</taxon>
        <taxon>Spiralia</taxon>
        <taxon>Lophotrochozoa</taxon>
        <taxon>Mollusca</taxon>
        <taxon>Gastropoda</taxon>
        <taxon>Heterobranchia</taxon>
        <taxon>Euthyneura</taxon>
        <taxon>Panpulmonata</taxon>
        <taxon>Sacoglossa</taxon>
        <taxon>Placobranchoidea</taxon>
        <taxon>Plakobranchidae</taxon>
        <taxon>Plakobranchus</taxon>
    </lineage>
</organism>
<name>A0AAV3Y104_9GAST</name>
<evidence type="ECO:0000256" key="1">
    <source>
        <dbReference type="SAM" id="MobiDB-lite"/>
    </source>
</evidence>
<evidence type="ECO:0000313" key="2">
    <source>
        <dbReference type="EMBL" id="GFN75937.1"/>
    </source>
</evidence>
<gene>
    <name evidence="2" type="ORF">PoB_000244300</name>
</gene>
<sequence length="105" mass="11640">MAVWRTEMEVSHSENVILLSLKAKLSTFARLVASIGGEVNIEATVDVLGKEQSDSAGAKSHKSEREKEKERERPVCKLAGRIVLYELQMDSQRRVASSEPGIDNN</sequence>
<dbReference type="AlphaFoldDB" id="A0AAV3Y104"/>
<dbReference type="Proteomes" id="UP000735302">
    <property type="component" value="Unassembled WGS sequence"/>
</dbReference>
<reference evidence="2 3" key="1">
    <citation type="journal article" date="2021" name="Elife">
        <title>Chloroplast acquisition without the gene transfer in kleptoplastic sea slugs, Plakobranchus ocellatus.</title>
        <authorList>
            <person name="Maeda T."/>
            <person name="Takahashi S."/>
            <person name="Yoshida T."/>
            <person name="Shimamura S."/>
            <person name="Takaki Y."/>
            <person name="Nagai Y."/>
            <person name="Toyoda A."/>
            <person name="Suzuki Y."/>
            <person name="Arimoto A."/>
            <person name="Ishii H."/>
            <person name="Satoh N."/>
            <person name="Nishiyama T."/>
            <person name="Hasebe M."/>
            <person name="Maruyama T."/>
            <person name="Minagawa J."/>
            <person name="Obokata J."/>
            <person name="Shigenobu S."/>
        </authorList>
    </citation>
    <scope>NUCLEOTIDE SEQUENCE [LARGE SCALE GENOMIC DNA]</scope>
</reference>
<feature type="compositionally biased region" description="Basic and acidic residues" evidence="1">
    <location>
        <begin position="61"/>
        <end position="73"/>
    </location>
</feature>
<keyword evidence="3" id="KW-1185">Reference proteome</keyword>
<evidence type="ECO:0000313" key="3">
    <source>
        <dbReference type="Proteomes" id="UP000735302"/>
    </source>
</evidence>
<proteinExistence type="predicted"/>